<gene>
    <name evidence="3" type="ORF">LMG31841_00304</name>
</gene>
<name>A0A9N8RST7_9BURK</name>
<dbReference type="SUPFAM" id="SSF53041">
    <property type="entry name" value="Resolvase-like"/>
    <property type="match status" value="1"/>
</dbReference>
<dbReference type="RefSeq" id="WP_228874379.1">
    <property type="nucleotide sequence ID" value="NZ_CAJQYZ010000001.1"/>
</dbReference>
<dbReference type="Pfam" id="PF07508">
    <property type="entry name" value="Recombinase"/>
    <property type="match status" value="1"/>
</dbReference>
<organism evidence="3 4">
    <name type="scientific">Paraburkholderia saeva</name>
    <dbReference type="NCBI Taxonomy" id="2777537"/>
    <lineage>
        <taxon>Bacteria</taxon>
        <taxon>Pseudomonadati</taxon>
        <taxon>Pseudomonadota</taxon>
        <taxon>Betaproteobacteria</taxon>
        <taxon>Burkholderiales</taxon>
        <taxon>Burkholderiaceae</taxon>
        <taxon>Paraburkholderia</taxon>
    </lineage>
</organism>
<accession>A0A9N8RST7</accession>
<dbReference type="PANTHER" id="PTHR30461:SF23">
    <property type="entry name" value="DNA RECOMBINASE-RELATED"/>
    <property type="match status" value="1"/>
</dbReference>
<dbReference type="InterPro" id="IPR038109">
    <property type="entry name" value="DNA_bind_recomb_sf"/>
</dbReference>
<evidence type="ECO:0000256" key="1">
    <source>
        <dbReference type="SAM" id="Coils"/>
    </source>
</evidence>
<reference evidence="3" key="1">
    <citation type="submission" date="2021-04" db="EMBL/GenBank/DDBJ databases">
        <authorList>
            <person name="Vanwijnsberghe S."/>
        </authorList>
    </citation>
    <scope>NUCLEOTIDE SEQUENCE</scope>
    <source>
        <strain evidence="3">LMG 31841</strain>
    </source>
</reference>
<dbReference type="InterPro" id="IPR011109">
    <property type="entry name" value="DNA_bind_recombinase_dom"/>
</dbReference>
<keyword evidence="1" id="KW-0175">Coiled coil</keyword>
<dbReference type="Gene3D" id="3.90.1750.20">
    <property type="entry name" value="Putative Large Serine Recombinase, Chain B, Domain 2"/>
    <property type="match status" value="1"/>
</dbReference>
<evidence type="ECO:0000313" key="4">
    <source>
        <dbReference type="Proteomes" id="UP000789704"/>
    </source>
</evidence>
<dbReference type="InterPro" id="IPR036162">
    <property type="entry name" value="Resolvase-like_N_sf"/>
</dbReference>
<feature type="domain" description="Recombinase" evidence="2">
    <location>
        <begin position="159"/>
        <end position="296"/>
    </location>
</feature>
<dbReference type="EMBL" id="CAJQZC010000001">
    <property type="protein sequence ID" value="CAG4886968.1"/>
    <property type="molecule type" value="Genomic_DNA"/>
</dbReference>
<proteinExistence type="predicted"/>
<dbReference type="InterPro" id="IPR050639">
    <property type="entry name" value="SSR_resolvase"/>
</dbReference>
<dbReference type="PROSITE" id="PS51737">
    <property type="entry name" value="RECOMBINASE_DNA_BIND"/>
    <property type="match status" value="1"/>
</dbReference>
<dbReference type="CDD" id="cd00338">
    <property type="entry name" value="Ser_Recombinase"/>
    <property type="match status" value="1"/>
</dbReference>
<dbReference type="GO" id="GO:0000150">
    <property type="term" value="F:DNA strand exchange activity"/>
    <property type="evidence" value="ECO:0007669"/>
    <property type="project" value="InterPro"/>
</dbReference>
<dbReference type="GO" id="GO:0003677">
    <property type="term" value="F:DNA binding"/>
    <property type="evidence" value="ECO:0007669"/>
    <property type="project" value="InterPro"/>
</dbReference>
<evidence type="ECO:0000259" key="2">
    <source>
        <dbReference type="PROSITE" id="PS51737"/>
    </source>
</evidence>
<keyword evidence="4" id="KW-1185">Reference proteome</keyword>
<dbReference type="Pfam" id="PF00239">
    <property type="entry name" value="Resolvase"/>
    <property type="match status" value="1"/>
</dbReference>
<evidence type="ECO:0000313" key="3">
    <source>
        <dbReference type="EMBL" id="CAG4886968.1"/>
    </source>
</evidence>
<dbReference type="PANTHER" id="PTHR30461">
    <property type="entry name" value="DNA-INVERTASE FROM LAMBDOID PROPHAGE"/>
    <property type="match status" value="1"/>
</dbReference>
<sequence length="556" mass="62234">MRPAGIYARYSDDESRSTSIDDQVRRARQTAAQLGFTVSDEHVFVDAAVTGQQKGLAKRVAYARFISAWEAGEFEAIVVDEISRLARSTLEFAHLEQRIERTRVRVVSCDGTDSSIPGWQLQFGISGLIAAHFVRETSHRVKRGMQGQLIRGFMIAKAAYGYRAVRQGERENEGGTVWEIDEPTADRVREMFAMRYKGSSLNAIAEHLNRESVACPRPSKHDGAGYWRPATVRQVLTNTIYRGVFVYGGSSFTKAKAKKEKQNVTEIEYARPELRLVDDHVWYACNLGSSSQAFRGGGRRPFAGLVTCGFCLGRMSVAGGGSAPQLYCAACAQRRRVAVENAPERVDYVSVKALEHALTHLLRCMFDDKRVKEFRSRLKARLDGGHETRITELNLEVARADRQLESLAQRMRRLEADGEDFLEQAYREQRDEKKRLADELARLKAYAASLDVGNLERQLAVEPLDIIPALFGRDAAVEQVRAVLSRVFPKIVLSDRPQKFVSVWTVTTCEGAVLANLSGTPPVIKEEVEYVVRVETGPTRPTSWRVLVEGSRGKDS</sequence>
<dbReference type="SMART" id="SM00857">
    <property type="entry name" value="Resolvase"/>
    <property type="match status" value="1"/>
</dbReference>
<feature type="coiled-coil region" evidence="1">
    <location>
        <begin position="390"/>
        <end position="446"/>
    </location>
</feature>
<dbReference type="InterPro" id="IPR006119">
    <property type="entry name" value="Resolv_N"/>
</dbReference>
<dbReference type="AlphaFoldDB" id="A0A9N8RST7"/>
<dbReference type="Proteomes" id="UP000789704">
    <property type="component" value="Unassembled WGS sequence"/>
</dbReference>
<comment type="caution">
    <text evidence="3">The sequence shown here is derived from an EMBL/GenBank/DDBJ whole genome shotgun (WGS) entry which is preliminary data.</text>
</comment>
<protein>
    <recommendedName>
        <fullName evidence="2">Recombinase domain-containing protein</fullName>
    </recommendedName>
</protein>
<dbReference type="Gene3D" id="3.40.50.1390">
    <property type="entry name" value="Resolvase, N-terminal catalytic domain"/>
    <property type="match status" value="1"/>
</dbReference>